<dbReference type="PROSITE" id="PS50893">
    <property type="entry name" value="ABC_TRANSPORTER_2"/>
    <property type="match status" value="1"/>
</dbReference>
<sequence length="225" mass="25849">MVAKFENINKTFCTSAGTFNWDEETCINLNKGEILLITGKSEYSKKTLLTLMGCLINPNEGILEINGKDIHLSCYEEMVLIKSQTIGFVFHQHNLLESINTEENVAYPLKFQNSKSDEIRQRTTEALKMVEMYEQRKKMPKQLSKLEKQKTLIARALVINPKIIVCDRPTAFLDRQAAKLIMEKLKELAKKEKTIVILNHDSRFNEYANRAVEVKNGIVNELILV</sequence>
<gene>
    <name evidence="2" type="ORF">C3L50_04230</name>
</gene>
<evidence type="ECO:0000313" key="2">
    <source>
        <dbReference type="EMBL" id="POY40712.1"/>
    </source>
</evidence>
<dbReference type="InterPro" id="IPR027417">
    <property type="entry name" value="P-loop_NTPase"/>
</dbReference>
<dbReference type="GO" id="GO:0022857">
    <property type="term" value="F:transmembrane transporter activity"/>
    <property type="evidence" value="ECO:0007669"/>
    <property type="project" value="TreeGrafter"/>
</dbReference>
<reference evidence="2 3" key="1">
    <citation type="submission" date="2018-01" db="EMBL/GenBank/DDBJ databases">
        <authorList>
            <person name="Gaut B.S."/>
            <person name="Morton B.R."/>
            <person name="Clegg M.T."/>
            <person name="Duvall M.R."/>
        </authorList>
    </citation>
    <scope>NUCLEOTIDE SEQUENCE [LARGE SCALE GENOMIC DNA]</scope>
    <source>
        <strain evidence="2 3">HR-AY</strain>
    </source>
</reference>
<keyword evidence="2" id="KW-0547">Nucleotide-binding</keyword>
<dbReference type="PANTHER" id="PTHR24220">
    <property type="entry name" value="IMPORT ATP-BINDING PROTEIN"/>
    <property type="match status" value="1"/>
</dbReference>
<dbReference type="EMBL" id="PQVG01000002">
    <property type="protein sequence ID" value="POY40712.1"/>
    <property type="molecule type" value="Genomic_DNA"/>
</dbReference>
<evidence type="ECO:0000259" key="1">
    <source>
        <dbReference type="PROSITE" id="PS50893"/>
    </source>
</evidence>
<keyword evidence="2" id="KW-0067">ATP-binding</keyword>
<dbReference type="RefSeq" id="WP_103804898.1">
    <property type="nucleotide sequence ID" value="NZ_PQVG01000002.1"/>
</dbReference>
<dbReference type="PANTHER" id="PTHR24220:SF614">
    <property type="entry name" value="ABC TRANSPORTER ATP-BINDING PROTEIN SSO1893-RELATED"/>
    <property type="match status" value="1"/>
</dbReference>
<dbReference type="InterPro" id="IPR015854">
    <property type="entry name" value="ABC_transpr_LolD-like"/>
</dbReference>
<organism evidence="2 3">
    <name type="scientific">Flavobacterium alvei</name>
    <dbReference type="NCBI Taxonomy" id="2080416"/>
    <lineage>
        <taxon>Bacteria</taxon>
        <taxon>Pseudomonadati</taxon>
        <taxon>Bacteroidota</taxon>
        <taxon>Flavobacteriia</taxon>
        <taxon>Flavobacteriales</taxon>
        <taxon>Flavobacteriaceae</taxon>
        <taxon>Flavobacterium</taxon>
    </lineage>
</organism>
<accession>A0A2S5AE54</accession>
<dbReference type="GO" id="GO:0016887">
    <property type="term" value="F:ATP hydrolysis activity"/>
    <property type="evidence" value="ECO:0007669"/>
    <property type="project" value="InterPro"/>
</dbReference>
<dbReference type="InterPro" id="IPR003439">
    <property type="entry name" value="ABC_transporter-like_ATP-bd"/>
</dbReference>
<dbReference type="GO" id="GO:0005886">
    <property type="term" value="C:plasma membrane"/>
    <property type="evidence" value="ECO:0007669"/>
    <property type="project" value="TreeGrafter"/>
</dbReference>
<evidence type="ECO:0000313" key="3">
    <source>
        <dbReference type="Proteomes" id="UP000237310"/>
    </source>
</evidence>
<dbReference type="OrthoDB" id="9802264at2"/>
<feature type="domain" description="ABC transporter" evidence="1">
    <location>
        <begin position="3"/>
        <end position="225"/>
    </location>
</feature>
<dbReference type="Proteomes" id="UP000237310">
    <property type="component" value="Unassembled WGS sequence"/>
</dbReference>
<dbReference type="Pfam" id="PF00005">
    <property type="entry name" value="ABC_tran"/>
    <property type="match status" value="1"/>
</dbReference>
<name>A0A2S5AE54_9FLAO</name>
<protein>
    <submittedName>
        <fullName evidence="2">Macrolide ABC transporter ATP-binding protein</fullName>
    </submittedName>
</protein>
<dbReference type="GO" id="GO:0005524">
    <property type="term" value="F:ATP binding"/>
    <property type="evidence" value="ECO:0007669"/>
    <property type="project" value="UniProtKB-KW"/>
</dbReference>
<dbReference type="AlphaFoldDB" id="A0A2S5AE54"/>
<dbReference type="Gene3D" id="3.40.50.300">
    <property type="entry name" value="P-loop containing nucleotide triphosphate hydrolases"/>
    <property type="match status" value="1"/>
</dbReference>
<dbReference type="SUPFAM" id="SSF52540">
    <property type="entry name" value="P-loop containing nucleoside triphosphate hydrolases"/>
    <property type="match status" value="1"/>
</dbReference>
<comment type="caution">
    <text evidence="2">The sequence shown here is derived from an EMBL/GenBank/DDBJ whole genome shotgun (WGS) entry which is preliminary data.</text>
</comment>
<keyword evidence="3" id="KW-1185">Reference proteome</keyword>
<proteinExistence type="predicted"/>